<organism evidence="1 2">
    <name type="scientific">Coniosporium tulheliwenetii</name>
    <dbReference type="NCBI Taxonomy" id="3383036"/>
    <lineage>
        <taxon>Eukaryota</taxon>
        <taxon>Fungi</taxon>
        <taxon>Dikarya</taxon>
        <taxon>Ascomycota</taxon>
        <taxon>Pezizomycotina</taxon>
        <taxon>Dothideomycetes</taxon>
        <taxon>Dothideomycetes incertae sedis</taxon>
        <taxon>Coniosporium</taxon>
    </lineage>
</organism>
<dbReference type="Proteomes" id="UP001172680">
    <property type="component" value="Unassembled WGS sequence"/>
</dbReference>
<proteinExistence type="predicted"/>
<protein>
    <submittedName>
        <fullName evidence="1">Uncharacterized protein</fullName>
    </submittedName>
</protein>
<comment type="caution">
    <text evidence="1">The sequence shown here is derived from an EMBL/GenBank/DDBJ whole genome shotgun (WGS) entry which is preliminary data.</text>
</comment>
<evidence type="ECO:0000313" key="1">
    <source>
        <dbReference type="EMBL" id="KAJ9644046.1"/>
    </source>
</evidence>
<evidence type="ECO:0000313" key="2">
    <source>
        <dbReference type="Proteomes" id="UP001172680"/>
    </source>
</evidence>
<accession>A0ACC2ZAB9</accession>
<name>A0ACC2ZAB9_9PEZI</name>
<reference evidence="1" key="1">
    <citation type="submission" date="2022-10" db="EMBL/GenBank/DDBJ databases">
        <title>Culturing micro-colonial fungi from biological soil crusts in the Mojave desert and describing Neophaeococcomyces mojavensis, and introducing the new genera and species Taxawa tesnikishii.</title>
        <authorList>
            <person name="Kurbessoian T."/>
            <person name="Stajich J.E."/>
        </authorList>
    </citation>
    <scope>NUCLEOTIDE SEQUENCE</scope>
    <source>
        <strain evidence="1">JES_115</strain>
    </source>
</reference>
<keyword evidence="2" id="KW-1185">Reference proteome</keyword>
<gene>
    <name evidence="1" type="ORF">H2199_003914</name>
</gene>
<dbReference type="EMBL" id="JAPDRP010000010">
    <property type="protein sequence ID" value="KAJ9644046.1"/>
    <property type="molecule type" value="Genomic_DNA"/>
</dbReference>
<sequence>MHQQRQAKTFKMCHLARFFTLATFATAVRGLLNITVPEFVNAGTSVKIQIETDLDLGAESSHVAFDSIHIFLSATTHDGRISGPICLLADDIPINIAGLTVPVPASVGPPGSFYYLKATPFVNTWNADFEEWALEHSTSVSNYFILANATSQWAQFELDGRSRRWHTEYIPCNIYDCTRQAIDEYYDDHPAHLDDEAVGEIVHDSIRYLAGRDNSITGIITAAPIAVSSEIATDIITTTTSATHVVPRAAQTPSQNTTGVLTTNTTLGYATPPHPIAAPTRPASEGARAVSRWCIILTSFAIGQLAELD</sequence>